<reference evidence="2 3" key="1">
    <citation type="submission" date="2017-08" db="EMBL/GenBank/DDBJ databases">
        <authorList>
            <person name="de Groot N.N."/>
        </authorList>
    </citation>
    <scope>NUCLEOTIDE SEQUENCE [LARGE SCALE GENOMIC DNA]</scope>
    <source>
        <strain evidence="2 3">JC85</strain>
    </source>
</reference>
<evidence type="ECO:0000256" key="1">
    <source>
        <dbReference type="SAM" id="Phobius"/>
    </source>
</evidence>
<keyword evidence="3" id="KW-1185">Reference proteome</keyword>
<feature type="transmembrane region" description="Helical" evidence="1">
    <location>
        <begin position="54"/>
        <end position="77"/>
    </location>
</feature>
<sequence length="127" mass="14018">MGSSDQPPSLRWLFFGWSGRVSRLPYALAWAFWMTLAAAFLTRMVMTPQDQPAFVVWTLLFFAVGVVSTLSSVMLTIKRLHDMALPAPLVLCLFVPAISIFALIAFLVWPGTPGPNLHGAVADRPKE</sequence>
<evidence type="ECO:0000313" key="2">
    <source>
        <dbReference type="EMBL" id="SOC41349.1"/>
    </source>
</evidence>
<dbReference type="PANTHER" id="PTHR34980:SF3">
    <property type="entry name" value="BLR8105 PROTEIN"/>
    <property type="match status" value="1"/>
</dbReference>
<dbReference type="RefSeq" id="WP_097140390.1">
    <property type="nucleotide sequence ID" value="NZ_OBQD01000008.1"/>
</dbReference>
<dbReference type="AlphaFoldDB" id="A0A285UHL4"/>
<protein>
    <submittedName>
        <fullName evidence="2">Uncharacterized membrane protein YhaH</fullName>
    </submittedName>
</protein>
<keyword evidence="1" id="KW-0812">Transmembrane</keyword>
<feature type="transmembrane region" description="Helical" evidence="1">
    <location>
        <begin position="21"/>
        <end position="42"/>
    </location>
</feature>
<evidence type="ECO:0000313" key="3">
    <source>
        <dbReference type="Proteomes" id="UP000219167"/>
    </source>
</evidence>
<feature type="transmembrane region" description="Helical" evidence="1">
    <location>
        <begin position="89"/>
        <end position="109"/>
    </location>
</feature>
<dbReference type="OrthoDB" id="9812349at2"/>
<proteinExistence type="predicted"/>
<keyword evidence="1" id="KW-0472">Membrane</keyword>
<accession>A0A285UHL4</accession>
<gene>
    <name evidence="2" type="ORF">SAMN05892877_108228</name>
</gene>
<name>A0A285UHL4_9HYPH</name>
<organism evidence="2 3">
    <name type="scientific">Rhizobium subbaraonis</name>
    <dbReference type="NCBI Taxonomy" id="908946"/>
    <lineage>
        <taxon>Bacteria</taxon>
        <taxon>Pseudomonadati</taxon>
        <taxon>Pseudomonadota</taxon>
        <taxon>Alphaproteobacteria</taxon>
        <taxon>Hyphomicrobiales</taxon>
        <taxon>Rhizobiaceae</taxon>
        <taxon>Rhizobium/Agrobacterium group</taxon>
        <taxon>Rhizobium</taxon>
    </lineage>
</organism>
<dbReference type="Proteomes" id="UP000219167">
    <property type="component" value="Unassembled WGS sequence"/>
</dbReference>
<dbReference type="Pfam" id="PF05656">
    <property type="entry name" value="DUF805"/>
    <property type="match status" value="1"/>
</dbReference>
<dbReference type="GO" id="GO:0005886">
    <property type="term" value="C:plasma membrane"/>
    <property type="evidence" value="ECO:0007669"/>
    <property type="project" value="TreeGrafter"/>
</dbReference>
<dbReference type="PANTHER" id="PTHR34980">
    <property type="entry name" value="INNER MEMBRANE PROTEIN-RELATED-RELATED"/>
    <property type="match status" value="1"/>
</dbReference>
<dbReference type="EMBL" id="OBQD01000008">
    <property type="protein sequence ID" value="SOC41349.1"/>
    <property type="molecule type" value="Genomic_DNA"/>
</dbReference>
<dbReference type="InterPro" id="IPR008523">
    <property type="entry name" value="DUF805"/>
</dbReference>
<keyword evidence="1" id="KW-1133">Transmembrane helix</keyword>